<sequence>MVARSSRDTQRRNWRHHGRECGTSDQSWRGLHRCERRGVETQTGPRRSRVAALCTLFGAFALIAPFNAVTSFAAPAINAAETAANFEAALNAYQDGKPLQALSLAKTSARAGNSDAAVLAGHILRKGEAGSVNLTEARKWFEQGALKGHPDALVALGEMGLLQQAGLSHKDSLSYLLRAAESGRTDAMRALADMYRTGQGTQVNKAESEFWLRKAAQSFDSKGAKALGDSLFETDPEAALAAYEQAANAGDIEAAYIAGVMYAENYDIRPNEQKSVNWLRMAAEGGHPAAMADYGLLVYQGVASKPSQKEAAAWFQKSAQKGDSEGQFLYAFTLAKGEGVTQNFEEAYFWVLKSIKSAETIQGSDLYDKDRETLRTGLEGRLSPETLSRVKARL</sequence>
<feature type="transmembrane region" description="Helical" evidence="2">
    <location>
        <begin position="50"/>
        <end position="69"/>
    </location>
</feature>
<evidence type="ECO:0000256" key="1">
    <source>
        <dbReference type="SAM" id="MobiDB-lite"/>
    </source>
</evidence>
<accession>A0A420WEX8</accession>
<keyword evidence="2" id="KW-0812">Transmembrane</keyword>
<keyword evidence="2" id="KW-1133">Transmembrane helix</keyword>
<gene>
    <name evidence="3" type="ORF">DES40_2341</name>
</gene>
<dbReference type="InParanoid" id="A0A420WEX8"/>
<evidence type="ECO:0000256" key="2">
    <source>
        <dbReference type="SAM" id="Phobius"/>
    </source>
</evidence>
<dbReference type="InterPro" id="IPR006597">
    <property type="entry name" value="Sel1-like"/>
</dbReference>
<feature type="compositionally biased region" description="Basic and acidic residues" evidence="1">
    <location>
        <begin position="1"/>
        <end position="11"/>
    </location>
</feature>
<comment type="caution">
    <text evidence="3">The sequence shown here is derived from an EMBL/GenBank/DDBJ whole genome shotgun (WGS) entry which is preliminary data.</text>
</comment>
<dbReference type="InterPro" id="IPR011990">
    <property type="entry name" value="TPR-like_helical_dom_sf"/>
</dbReference>
<dbReference type="PANTHER" id="PTHR11102">
    <property type="entry name" value="SEL-1-LIKE PROTEIN"/>
    <property type="match status" value="1"/>
</dbReference>
<dbReference type="PANTHER" id="PTHR11102:SF160">
    <property type="entry name" value="ERAD-ASSOCIATED E3 UBIQUITIN-PROTEIN LIGASE COMPONENT HRD3"/>
    <property type="match status" value="1"/>
</dbReference>
<evidence type="ECO:0000313" key="4">
    <source>
        <dbReference type="Proteomes" id="UP000282211"/>
    </source>
</evidence>
<reference evidence="3 4" key="1">
    <citation type="submission" date="2018-10" db="EMBL/GenBank/DDBJ databases">
        <title>Genomic Encyclopedia of Type Strains, Phase IV (KMG-IV): sequencing the most valuable type-strain genomes for metagenomic binning, comparative biology and taxonomic classification.</title>
        <authorList>
            <person name="Goeker M."/>
        </authorList>
    </citation>
    <scope>NUCLEOTIDE SEQUENCE [LARGE SCALE GENOMIC DNA]</scope>
    <source>
        <strain evidence="3 4">DSM 22008</strain>
    </source>
</reference>
<dbReference type="InterPro" id="IPR050767">
    <property type="entry name" value="Sel1_AlgK"/>
</dbReference>
<protein>
    <submittedName>
        <fullName evidence="3">TPR repeat protein</fullName>
    </submittedName>
</protein>
<dbReference type="Gene3D" id="1.25.40.10">
    <property type="entry name" value="Tetratricopeptide repeat domain"/>
    <property type="match status" value="2"/>
</dbReference>
<dbReference type="Pfam" id="PF08238">
    <property type="entry name" value="Sel1"/>
    <property type="match status" value="6"/>
</dbReference>
<feature type="region of interest" description="Disordered" evidence="1">
    <location>
        <begin position="1"/>
        <end position="26"/>
    </location>
</feature>
<dbReference type="SUPFAM" id="SSF81901">
    <property type="entry name" value="HCP-like"/>
    <property type="match status" value="2"/>
</dbReference>
<dbReference type="SMART" id="SM00671">
    <property type="entry name" value="SEL1"/>
    <property type="match status" value="7"/>
</dbReference>
<dbReference type="EMBL" id="RBII01000002">
    <property type="protein sequence ID" value="RKQ69540.1"/>
    <property type="molecule type" value="Genomic_DNA"/>
</dbReference>
<dbReference type="AlphaFoldDB" id="A0A420WEX8"/>
<proteinExistence type="predicted"/>
<name>A0A420WEX8_9PROT</name>
<evidence type="ECO:0000313" key="3">
    <source>
        <dbReference type="EMBL" id="RKQ69540.1"/>
    </source>
</evidence>
<keyword evidence="4" id="KW-1185">Reference proteome</keyword>
<dbReference type="Proteomes" id="UP000282211">
    <property type="component" value="Unassembled WGS sequence"/>
</dbReference>
<organism evidence="3 4">
    <name type="scientific">Litorimonas taeanensis</name>
    <dbReference type="NCBI Taxonomy" id="568099"/>
    <lineage>
        <taxon>Bacteria</taxon>
        <taxon>Pseudomonadati</taxon>
        <taxon>Pseudomonadota</taxon>
        <taxon>Alphaproteobacteria</taxon>
        <taxon>Maricaulales</taxon>
        <taxon>Robiginitomaculaceae</taxon>
    </lineage>
</organism>
<keyword evidence="2" id="KW-0472">Membrane</keyword>